<evidence type="ECO:0000256" key="4">
    <source>
        <dbReference type="PROSITE-ProRule" id="PRU00317"/>
    </source>
</evidence>
<protein>
    <recommendedName>
        <fullName evidence="6">PUM-HD domain-containing protein</fullName>
    </recommendedName>
</protein>
<dbReference type="PROSITE" id="PS50303">
    <property type="entry name" value="PUM_HD"/>
    <property type="match status" value="1"/>
</dbReference>
<evidence type="ECO:0000313" key="7">
    <source>
        <dbReference type="EMBL" id="KAG8385849.1"/>
    </source>
</evidence>
<evidence type="ECO:0000256" key="3">
    <source>
        <dbReference type="ARBA" id="ARBA00022884"/>
    </source>
</evidence>
<dbReference type="GO" id="GO:0003729">
    <property type="term" value="F:mRNA binding"/>
    <property type="evidence" value="ECO:0007669"/>
    <property type="project" value="TreeGrafter"/>
</dbReference>
<dbReference type="Gene3D" id="1.25.10.10">
    <property type="entry name" value="Leucine-rich Repeat Variant"/>
    <property type="match status" value="1"/>
</dbReference>
<evidence type="ECO:0000256" key="1">
    <source>
        <dbReference type="ARBA" id="ARBA00022737"/>
    </source>
</evidence>
<gene>
    <name evidence="7" type="ORF">BUALT_Bualt03G0088000</name>
</gene>
<dbReference type="InterPro" id="IPR016024">
    <property type="entry name" value="ARM-type_fold"/>
</dbReference>
<dbReference type="EMBL" id="WHWC01000003">
    <property type="protein sequence ID" value="KAG8385849.1"/>
    <property type="molecule type" value="Genomic_DNA"/>
</dbReference>
<reference evidence="7" key="1">
    <citation type="submission" date="2019-10" db="EMBL/GenBank/DDBJ databases">
        <authorList>
            <person name="Zhang R."/>
            <person name="Pan Y."/>
            <person name="Wang J."/>
            <person name="Ma R."/>
            <person name="Yu S."/>
        </authorList>
    </citation>
    <scope>NUCLEOTIDE SEQUENCE</scope>
    <source>
        <strain evidence="7">LA-IB0</strain>
        <tissue evidence="7">Leaf</tissue>
    </source>
</reference>
<name>A0AAV6XZJ7_9LAMI</name>
<dbReference type="InterPro" id="IPR033133">
    <property type="entry name" value="PUM-HD"/>
</dbReference>
<dbReference type="InterPro" id="IPR001313">
    <property type="entry name" value="Pumilio_RNA-bd_rpt"/>
</dbReference>
<feature type="repeat" description="Pumilio" evidence="4">
    <location>
        <begin position="442"/>
        <end position="480"/>
    </location>
</feature>
<evidence type="ECO:0000313" key="8">
    <source>
        <dbReference type="Proteomes" id="UP000826271"/>
    </source>
</evidence>
<comment type="caution">
    <text evidence="7">The sequence shown here is derived from an EMBL/GenBank/DDBJ whole genome shotgun (WGS) entry which is preliminary data.</text>
</comment>
<proteinExistence type="predicted"/>
<evidence type="ECO:0000259" key="6">
    <source>
        <dbReference type="PROSITE" id="PS50303"/>
    </source>
</evidence>
<feature type="region of interest" description="Disordered" evidence="5">
    <location>
        <begin position="36"/>
        <end position="61"/>
    </location>
</feature>
<evidence type="ECO:0000256" key="2">
    <source>
        <dbReference type="ARBA" id="ARBA00022845"/>
    </source>
</evidence>
<dbReference type="InterPro" id="IPR011989">
    <property type="entry name" value="ARM-like"/>
</dbReference>
<evidence type="ECO:0000256" key="5">
    <source>
        <dbReference type="SAM" id="MobiDB-lite"/>
    </source>
</evidence>
<dbReference type="AlphaFoldDB" id="A0AAV6XZJ7"/>
<dbReference type="GO" id="GO:0006417">
    <property type="term" value="P:regulation of translation"/>
    <property type="evidence" value="ECO:0007669"/>
    <property type="project" value="UniProtKB-KW"/>
</dbReference>
<dbReference type="SUPFAM" id="SSF48371">
    <property type="entry name" value="ARM repeat"/>
    <property type="match status" value="1"/>
</dbReference>
<accession>A0AAV6XZJ7</accession>
<dbReference type="PROSITE" id="PS50302">
    <property type="entry name" value="PUM"/>
    <property type="match status" value="1"/>
</dbReference>
<dbReference type="GO" id="GO:0005737">
    <property type="term" value="C:cytoplasm"/>
    <property type="evidence" value="ECO:0007669"/>
    <property type="project" value="TreeGrafter"/>
</dbReference>
<feature type="domain" description="PUM-HD" evidence="6">
    <location>
        <begin position="188"/>
        <end position="545"/>
    </location>
</feature>
<dbReference type="PANTHER" id="PTHR12537">
    <property type="entry name" value="RNA BINDING PROTEIN PUMILIO-RELATED"/>
    <property type="match status" value="1"/>
</dbReference>
<dbReference type="PANTHER" id="PTHR12537:SF137">
    <property type="entry name" value="PUMILIO HOMOLOG 16-RELATED"/>
    <property type="match status" value="1"/>
</dbReference>
<keyword evidence="3" id="KW-0694">RNA-binding</keyword>
<dbReference type="SMART" id="SM00025">
    <property type="entry name" value="Pumilio"/>
    <property type="match status" value="5"/>
</dbReference>
<keyword evidence="2" id="KW-0810">Translation regulation</keyword>
<sequence>MERSNSQTITKEQNPDDYEEGIVLSFESFGLGEEDEINLRRRRHERPTANNKGSSSSGSAGASYSDFSLYTLLEEDAVDDINSKKNIKIQCLTSQETSVHTTKSISDDQCYNLWSGQSIWNAGEASSSNVHNNGAESSIGSMDYIADKYFDPISAQQSYGAGSSSGQSGINSFYNYSSTSNSENQFISSKPLLYNYDPSFRPMRIDTLDNYQFNEIENNGFYSGHEYDTADSPQIILNCLQKALEGGDYEQIDRVLNTLQSQIFSLMTDEKMHFVFRKFVDACEGERLNSVVGELFGWSEPFIIAACCRQGVTSITKLLKKLKKTDHAFTVTEIVSTRFLEMMTHYRARDVILQCLNLFGTGPNMILYEKAVIYFPELAIHQVGCRSLIECIDTITGVHRSILLNHIAYIADYLSNDPYGNYVVQHVLGLKNIDVTCKILQRLQGQFVELAKKKNGSHVVEKCIQSSEAGTIYVVQEILGSPKAAFQLAQHQFGNYVIKRALVNTKEQGFTPLHTSLIKALEPYWNALNGSLGGKSVINCLRNLTEASVERA</sequence>
<keyword evidence="1" id="KW-0677">Repeat</keyword>
<dbReference type="Proteomes" id="UP000826271">
    <property type="component" value="Unassembled WGS sequence"/>
</dbReference>
<organism evidence="7 8">
    <name type="scientific">Buddleja alternifolia</name>
    <dbReference type="NCBI Taxonomy" id="168488"/>
    <lineage>
        <taxon>Eukaryota</taxon>
        <taxon>Viridiplantae</taxon>
        <taxon>Streptophyta</taxon>
        <taxon>Embryophyta</taxon>
        <taxon>Tracheophyta</taxon>
        <taxon>Spermatophyta</taxon>
        <taxon>Magnoliopsida</taxon>
        <taxon>eudicotyledons</taxon>
        <taxon>Gunneridae</taxon>
        <taxon>Pentapetalae</taxon>
        <taxon>asterids</taxon>
        <taxon>lamiids</taxon>
        <taxon>Lamiales</taxon>
        <taxon>Scrophulariaceae</taxon>
        <taxon>Buddlejeae</taxon>
        <taxon>Buddleja</taxon>
    </lineage>
</organism>
<keyword evidence="8" id="KW-1185">Reference proteome</keyword>
<dbReference type="Pfam" id="PF00806">
    <property type="entry name" value="PUF"/>
    <property type="match status" value="5"/>
</dbReference>